<proteinExistence type="predicted"/>
<reference evidence="1 2" key="1">
    <citation type="submission" date="2007-01" db="EMBL/GenBank/DDBJ databases">
        <authorList>
            <person name="Haygood M."/>
            <person name="Podell S."/>
            <person name="Anderson C."/>
            <person name="Hopkinson B."/>
            <person name="Roe K."/>
            <person name="Barbeau K."/>
            <person name="Gaasterland T."/>
            <person name="Ferriera S."/>
            <person name="Johnson J."/>
            <person name="Kravitz S."/>
            <person name="Beeson K."/>
            <person name="Sutton G."/>
            <person name="Rogers Y.-H."/>
            <person name="Friedman R."/>
            <person name="Frazier M."/>
            <person name="Venter J.C."/>
        </authorList>
    </citation>
    <scope>NUCLEOTIDE SEQUENCE [LARGE SCALE GENOMIC DNA]</scope>
    <source>
        <strain evidence="1 2">ATCC 23134</strain>
    </source>
</reference>
<dbReference type="EMBL" id="AAWS01000083">
    <property type="protein sequence ID" value="EAY24081.1"/>
    <property type="molecule type" value="Genomic_DNA"/>
</dbReference>
<keyword evidence="2" id="KW-1185">Reference proteome</keyword>
<gene>
    <name evidence="1" type="ORF">M23134_02701</name>
</gene>
<organism evidence="1 2">
    <name type="scientific">Microscilla marina ATCC 23134</name>
    <dbReference type="NCBI Taxonomy" id="313606"/>
    <lineage>
        <taxon>Bacteria</taxon>
        <taxon>Pseudomonadati</taxon>
        <taxon>Bacteroidota</taxon>
        <taxon>Cytophagia</taxon>
        <taxon>Cytophagales</taxon>
        <taxon>Microscillaceae</taxon>
        <taxon>Microscilla</taxon>
    </lineage>
</organism>
<dbReference type="AlphaFoldDB" id="A1ZZW5"/>
<name>A1ZZW5_MICM2</name>
<comment type="caution">
    <text evidence="1">The sequence shown here is derived from an EMBL/GenBank/DDBJ whole genome shotgun (WGS) entry which is preliminary data.</text>
</comment>
<dbReference type="Proteomes" id="UP000004095">
    <property type="component" value="Unassembled WGS sequence"/>
</dbReference>
<sequence>MIELPDFSGFFFVCNVRCLLVTRQCTLLPREAIMGNLLKKRKGGRSPKQADTNPNHCNDWGFLLEKGG</sequence>
<accession>A1ZZW5</accession>
<evidence type="ECO:0000313" key="2">
    <source>
        <dbReference type="Proteomes" id="UP000004095"/>
    </source>
</evidence>
<evidence type="ECO:0000313" key="1">
    <source>
        <dbReference type="EMBL" id="EAY24081.1"/>
    </source>
</evidence>
<protein>
    <submittedName>
        <fullName evidence="1">Uncharacterized protein</fullName>
    </submittedName>
</protein>